<protein>
    <submittedName>
        <fullName evidence="6">Nitric-oxide synthase</fullName>
    </submittedName>
</protein>
<dbReference type="Proteomes" id="UP000219621">
    <property type="component" value="Unassembled WGS sequence"/>
</dbReference>
<gene>
    <name evidence="6" type="ORF">SAMN05421508_10434</name>
</gene>
<sequence length="413" mass="46572">MSLRDTPSRSSPLARRLRRLTTGERRDEAEAFLRLFHRETGRSDTALRRRLAEVEGALRRRGTYDHTPDELAFGARVAWRNHARCIGRLFWESLEVIDCRDVSDPDAMAGHIVEHMATALGDGRIRSLMTVFAPARPDRLPPYVESAQITQYAGHLRRDGSVLGDRRTLEATRTARRLGWTPPDPPGAFDMLPFVIRDTFGRRVPYQPPPDCYREVAITHRAHPGLGDLGLRWYAVPCISDMILTIGGIDYPCAPFNGFYMGTEIASRDLADVMRYDTLPAVARAVGLDPDRPGDGLWRDRALTELNDAVLQSFRAAGVTIVDHHAASEQYMAFLQREQTAGRCPSGEWTWIVPPQASSACPVFHLAMEDRRLTPNFYRSRAADGAGFGPDVEDLGPVRRTLRRWQRRWTATL</sequence>
<dbReference type="InterPro" id="IPR044944">
    <property type="entry name" value="NOS_dom_3"/>
</dbReference>
<dbReference type="Gene3D" id="3.90.1230.10">
    <property type="entry name" value="Nitric Oxide Synthase, Chain A, domain 3"/>
    <property type="match status" value="1"/>
</dbReference>
<dbReference type="InterPro" id="IPR044943">
    <property type="entry name" value="NOS_dom_1"/>
</dbReference>
<organism evidence="6 7">
    <name type="scientific">Caenispirillum bisanense</name>
    <dbReference type="NCBI Taxonomy" id="414052"/>
    <lineage>
        <taxon>Bacteria</taxon>
        <taxon>Pseudomonadati</taxon>
        <taxon>Pseudomonadota</taxon>
        <taxon>Alphaproteobacteria</taxon>
        <taxon>Rhodospirillales</taxon>
        <taxon>Novispirillaceae</taxon>
        <taxon>Caenispirillum</taxon>
    </lineage>
</organism>
<proteinExistence type="predicted"/>
<evidence type="ECO:0000313" key="6">
    <source>
        <dbReference type="EMBL" id="SOD94569.1"/>
    </source>
</evidence>
<dbReference type="InterPro" id="IPR044940">
    <property type="entry name" value="NOS_dom_2"/>
</dbReference>
<dbReference type="PANTHER" id="PTHR43410">
    <property type="entry name" value="NITRIC OXIDE SYNTHASE OXYGENASE"/>
    <property type="match status" value="1"/>
</dbReference>
<dbReference type="Pfam" id="PF02898">
    <property type="entry name" value="NO_synthase"/>
    <property type="match status" value="1"/>
</dbReference>
<name>A0A286GHH2_9PROT</name>
<dbReference type="InterPro" id="IPR050607">
    <property type="entry name" value="NOS"/>
</dbReference>
<dbReference type="EMBL" id="OCNJ01000004">
    <property type="protein sequence ID" value="SOD94569.1"/>
    <property type="molecule type" value="Genomic_DNA"/>
</dbReference>
<dbReference type="InterPro" id="IPR004030">
    <property type="entry name" value="NOS_N"/>
</dbReference>
<keyword evidence="3" id="KW-0560">Oxidoreductase</keyword>
<dbReference type="Gene3D" id="3.90.340.10">
    <property type="entry name" value="Nitric Oxide Synthase, Chain A, domain 1"/>
    <property type="match status" value="1"/>
</dbReference>
<dbReference type="InterPro" id="IPR036119">
    <property type="entry name" value="NOS_N_sf"/>
</dbReference>
<accession>A0A286GHH2</accession>
<keyword evidence="4" id="KW-0408">Iron</keyword>
<dbReference type="PROSITE" id="PS60001">
    <property type="entry name" value="NOS"/>
    <property type="match status" value="1"/>
</dbReference>
<dbReference type="SUPFAM" id="SSF56512">
    <property type="entry name" value="Nitric oxide (NO) synthase oxygenase domain"/>
    <property type="match status" value="1"/>
</dbReference>
<dbReference type="GO" id="GO:0004517">
    <property type="term" value="F:nitric-oxide synthase activity"/>
    <property type="evidence" value="ECO:0007669"/>
    <property type="project" value="InterPro"/>
</dbReference>
<evidence type="ECO:0000256" key="1">
    <source>
        <dbReference type="ARBA" id="ARBA00022617"/>
    </source>
</evidence>
<evidence type="ECO:0000259" key="5">
    <source>
        <dbReference type="PROSITE" id="PS60001"/>
    </source>
</evidence>
<evidence type="ECO:0000256" key="4">
    <source>
        <dbReference type="ARBA" id="ARBA00023004"/>
    </source>
</evidence>
<keyword evidence="7" id="KW-1185">Reference proteome</keyword>
<feature type="domain" description="Nitric oxide synthase (NOS)" evidence="5">
    <location>
        <begin position="84"/>
        <end position="91"/>
    </location>
</feature>
<evidence type="ECO:0000256" key="2">
    <source>
        <dbReference type="ARBA" id="ARBA00022723"/>
    </source>
</evidence>
<dbReference type="AlphaFoldDB" id="A0A286GHH2"/>
<keyword evidence="1" id="KW-0349">Heme</keyword>
<dbReference type="OrthoDB" id="9786134at2"/>
<keyword evidence="2" id="KW-0479">Metal-binding</keyword>
<dbReference type="GO" id="GO:0046872">
    <property type="term" value="F:metal ion binding"/>
    <property type="evidence" value="ECO:0007669"/>
    <property type="project" value="UniProtKB-KW"/>
</dbReference>
<dbReference type="GO" id="GO:0006809">
    <property type="term" value="P:nitric oxide biosynthetic process"/>
    <property type="evidence" value="ECO:0007669"/>
    <property type="project" value="InterPro"/>
</dbReference>
<evidence type="ECO:0000313" key="7">
    <source>
        <dbReference type="Proteomes" id="UP000219621"/>
    </source>
</evidence>
<dbReference type="Gene3D" id="3.90.440.10">
    <property type="entry name" value="Nitric Oxide Synthase,Heme Domain,Chain A domain 2"/>
    <property type="match status" value="1"/>
</dbReference>
<dbReference type="RefSeq" id="WP_097279012.1">
    <property type="nucleotide sequence ID" value="NZ_OCNJ01000004.1"/>
</dbReference>
<dbReference type="PANTHER" id="PTHR43410:SF1">
    <property type="entry name" value="NITRIC OXIDE SYNTHASE"/>
    <property type="match status" value="1"/>
</dbReference>
<reference evidence="7" key="1">
    <citation type="submission" date="2017-09" db="EMBL/GenBank/DDBJ databases">
        <authorList>
            <person name="Varghese N."/>
            <person name="Submissions S."/>
        </authorList>
    </citation>
    <scope>NUCLEOTIDE SEQUENCE [LARGE SCALE GENOMIC DNA]</scope>
    <source>
        <strain evidence="7">USBA 140</strain>
    </source>
</reference>
<evidence type="ECO:0000256" key="3">
    <source>
        <dbReference type="ARBA" id="ARBA00023002"/>
    </source>
</evidence>